<dbReference type="Gene3D" id="2.20.110.10">
    <property type="entry name" value="Histone H3 K4-specific methyltransferase SET7/9 N-terminal domain"/>
    <property type="match status" value="1"/>
</dbReference>
<keyword evidence="2" id="KW-1185">Reference proteome</keyword>
<organism evidence="1 2">
    <name type="scientific">Pustulibacterium marinum</name>
    <dbReference type="NCBI Taxonomy" id="1224947"/>
    <lineage>
        <taxon>Bacteria</taxon>
        <taxon>Pseudomonadati</taxon>
        <taxon>Bacteroidota</taxon>
        <taxon>Flavobacteriia</taxon>
        <taxon>Flavobacteriales</taxon>
        <taxon>Flavobacteriaceae</taxon>
        <taxon>Pustulibacterium</taxon>
    </lineage>
</organism>
<gene>
    <name evidence="1" type="ORF">SAMN05216480_101377</name>
</gene>
<name>A0A1I7EX89_9FLAO</name>
<sequence length="131" mass="14711">MLQKCKGSETFKIEVMKRILFTLAMVFTLSGFAQQEKPILEKSGDLVKATYKNAEGVVTQQGYFKDGKLHGEWVAYDNKGNRTAVATYEDGKKVGTWLFWNNDKLSEVTYDDNAIVSVNNWVSNGTMATNP</sequence>
<evidence type="ECO:0000313" key="1">
    <source>
        <dbReference type="EMBL" id="SFU28543.1"/>
    </source>
</evidence>
<dbReference type="Proteomes" id="UP000199138">
    <property type="component" value="Unassembled WGS sequence"/>
</dbReference>
<evidence type="ECO:0008006" key="3">
    <source>
        <dbReference type="Google" id="ProtNLM"/>
    </source>
</evidence>
<reference evidence="2" key="1">
    <citation type="submission" date="2016-10" db="EMBL/GenBank/DDBJ databases">
        <authorList>
            <person name="Varghese N."/>
            <person name="Submissions S."/>
        </authorList>
    </citation>
    <scope>NUCLEOTIDE SEQUENCE [LARGE SCALE GENOMIC DNA]</scope>
    <source>
        <strain evidence="2">CGMCC 1.12333</strain>
    </source>
</reference>
<dbReference type="EMBL" id="FPBK01000001">
    <property type="protein sequence ID" value="SFU28543.1"/>
    <property type="molecule type" value="Genomic_DNA"/>
</dbReference>
<protein>
    <recommendedName>
        <fullName evidence="3">MORN repeat variant</fullName>
    </recommendedName>
</protein>
<dbReference type="AlphaFoldDB" id="A0A1I7EX89"/>
<evidence type="ECO:0000313" key="2">
    <source>
        <dbReference type="Proteomes" id="UP000199138"/>
    </source>
</evidence>
<dbReference type="STRING" id="1224947.SAMN05216480_101377"/>
<proteinExistence type="predicted"/>
<accession>A0A1I7EX89</accession>
<dbReference type="SUPFAM" id="SSF82185">
    <property type="entry name" value="Histone H3 K4-specific methyltransferase SET7/9 N-terminal domain"/>
    <property type="match status" value="1"/>
</dbReference>